<dbReference type="Gene3D" id="1.20.272.10">
    <property type="match status" value="1"/>
</dbReference>
<dbReference type="GO" id="GO:0016887">
    <property type="term" value="F:ATP hydrolysis activity"/>
    <property type="evidence" value="ECO:0007669"/>
    <property type="project" value="InterPro"/>
</dbReference>
<gene>
    <name evidence="4" type="ORF">BRAN1462_LOCUS53917</name>
</gene>
<dbReference type="GO" id="GO:0003689">
    <property type="term" value="F:DNA clamp loader activity"/>
    <property type="evidence" value="ECO:0007669"/>
    <property type="project" value="TreeGrafter"/>
</dbReference>
<dbReference type="GO" id="GO:0031391">
    <property type="term" value="C:Elg1 RFC-like complex"/>
    <property type="evidence" value="ECO:0007669"/>
    <property type="project" value="TreeGrafter"/>
</dbReference>
<dbReference type="AlphaFoldDB" id="A0A7S2Q9E6"/>
<dbReference type="Pfam" id="PF22534">
    <property type="entry name" value="RFC_C"/>
    <property type="match status" value="1"/>
</dbReference>
<accession>A0A7S2Q9E6</accession>
<dbReference type="GO" id="GO:0005524">
    <property type="term" value="F:ATP binding"/>
    <property type="evidence" value="ECO:0007669"/>
    <property type="project" value="InterPro"/>
</dbReference>
<evidence type="ECO:0000256" key="2">
    <source>
        <dbReference type="ARBA" id="ARBA00022705"/>
    </source>
</evidence>
<name>A0A7S2Q9E6_9DINO</name>
<dbReference type="InterPro" id="IPR050238">
    <property type="entry name" value="DNA_Rep/Repair_Clamp_Loader"/>
</dbReference>
<organism evidence="4">
    <name type="scientific">Zooxanthella nutricula</name>
    <dbReference type="NCBI Taxonomy" id="1333877"/>
    <lineage>
        <taxon>Eukaryota</taxon>
        <taxon>Sar</taxon>
        <taxon>Alveolata</taxon>
        <taxon>Dinophyceae</taxon>
        <taxon>Peridiniales</taxon>
        <taxon>Peridiniales incertae sedis</taxon>
        <taxon>Zooxanthella</taxon>
    </lineage>
</organism>
<dbReference type="InterPro" id="IPR003593">
    <property type="entry name" value="AAA+_ATPase"/>
</dbReference>
<dbReference type="InterPro" id="IPR027417">
    <property type="entry name" value="P-loop_NTPase"/>
</dbReference>
<dbReference type="SUPFAM" id="SSF48019">
    <property type="entry name" value="post-AAA+ oligomerization domain-like"/>
    <property type="match status" value="1"/>
</dbReference>
<feature type="domain" description="AAA+ ATPase" evidence="3">
    <location>
        <begin position="38"/>
        <end position="190"/>
    </location>
</feature>
<keyword evidence="2" id="KW-0235">DNA replication</keyword>
<sequence>MALLWVDKHRPKSLDDLDYHPDLSTRLKRIAREECRANMPHLLMTGPPGAGKSTRVHALLRELYGPGVDVIKVETRSVAPNPNTPSNTVDLQVVVSNHHLAVTPSDIGRKDRAVVMQLIKEVASHPPLGGHTFKVVVIDEAGSLSADAQAALRRTMERYMKSCRIILSCDSASKIIAPLRSRCLAVRVGRPSVDEAAKVLQQAAAKEGVKVDVAFARRVAEKTNRDLRRALLVLETTHAQAPGGLISGSATLPQEAWEGAIDKVAKKILQEQSPKMAMEVRGNVYELLAACLPPDFILKELMNKLIANQRNDSVKQKAIAAAAHFESTMRQGSKDIFHIEAFVLRFMADFKTAAQQGAA</sequence>
<dbReference type="Pfam" id="PF00004">
    <property type="entry name" value="AAA"/>
    <property type="match status" value="1"/>
</dbReference>
<dbReference type="Pfam" id="PF21960">
    <property type="entry name" value="RCF1-5-like_lid"/>
    <property type="match status" value="1"/>
</dbReference>
<evidence type="ECO:0000313" key="4">
    <source>
        <dbReference type="EMBL" id="CAD9636095.1"/>
    </source>
</evidence>
<evidence type="ECO:0000256" key="1">
    <source>
        <dbReference type="ARBA" id="ARBA00005378"/>
    </source>
</evidence>
<dbReference type="FunFam" id="1.10.8.60:FF:000030">
    <property type="entry name" value="replication factor C subunit 3"/>
    <property type="match status" value="1"/>
</dbReference>
<dbReference type="GO" id="GO:0031389">
    <property type="term" value="C:Rad17 RFC-like complex"/>
    <property type="evidence" value="ECO:0007669"/>
    <property type="project" value="TreeGrafter"/>
</dbReference>
<dbReference type="SMART" id="SM00382">
    <property type="entry name" value="AAA"/>
    <property type="match status" value="1"/>
</dbReference>
<reference evidence="4" key="1">
    <citation type="submission" date="2021-01" db="EMBL/GenBank/DDBJ databases">
        <authorList>
            <person name="Corre E."/>
            <person name="Pelletier E."/>
            <person name="Niang G."/>
            <person name="Scheremetjew M."/>
            <person name="Finn R."/>
            <person name="Kale V."/>
            <person name="Holt S."/>
            <person name="Cochrane G."/>
            <person name="Meng A."/>
            <person name="Brown T."/>
            <person name="Cohen L."/>
        </authorList>
    </citation>
    <scope>NUCLEOTIDE SEQUENCE</scope>
    <source>
        <strain evidence="4">RCC3387</strain>
    </source>
</reference>
<dbReference type="EMBL" id="HBGW01085075">
    <property type="protein sequence ID" value="CAD9636095.1"/>
    <property type="molecule type" value="Transcribed_RNA"/>
</dbReference>
<comment type="similarity">
    <text evidence="1">Belongs to the activator 1 small subunits family.</text>
</comment>
<dbReference type="FunFam" id="3.40.50.300:FF:000136">
    <property type="entry name" value="Replication factor C subunit 5"/>
    <property type="match status" value="1"/>
</dbReference>
<dbReference type="PANTHER" id="PTHR11669">
    <property type="entry name" value="REPLICATION FACTOR C / DNA POLYMERASE III GAMMA-TAU SUBUNIT"/>
    <property type="match status" value="1"/>
</dbReference>
<dbReference type="GO" id="GO:0006281">
    <property type="term" value="P:DNA repair"/>
    <property type="evidence" value="ECO:0007669"/>
    <property type="project" value="TreeGrafter"/>
</dbReference>
<dbReference type="CDD" id="cd00009">
    <property type="entry name" value="AAA"/>
    <property type="match status" value="1"/>
</dbReference>
<dbReference type="GO" id="GO:0003677">
    <property type="term" value="F:DNA binding"/>
    <property type="evidence" value="ECO:0007669"/>
    <property type="project" value="InterPro"/>
</dbReference>
<evidence type="ECO:0000259" key="3">
    <source>
        <dbReference type="SMART" id="SM00382"/>
    </source>
</evidence>
<dbReference type="Gene3D" id="1.10.8.60">
    <property type="match status" value="1"/>
</dbReference>
<dbReference type="GO" id="GO:0005663">
    <property type="term" value="C:DNA replication factor C complex"/>
    <property type="evidence" value="ECO:0007669"/>
    <property type="project" value="TreeGrafter"/>
</dbReference>
<dbReference type="GO" id="GO:0031390">
    <property type="term" value="C:Ctf18 RFC-like complex"/>
    <property type="evidence" value="ECO:0007669"/>
    <property type="project" value="TreeGrafter"/>
</dbReference>
<dbReference type="InterPro" id="IPR003959">
    <property type="entry name" value="ATPase_AAA_core"/>
</dbReference>
<dbReference type="PANTHER" id="PTHR11669:SF1">
    <property type="entry name" value="REPLICATION FACTOR C SUBUNIT 3"/>
    <property type="match status" value="1"/>
</dbReference>
<dbReference type="GO" id="GO:0006261">
    <property type="term" value="P:DNA-templated DNA replication"/>
    <property type="evidence" value="ECO:0007669"/>
    <property type="project" value="TreeGrafter"/>
</dbReference>
<dbReference type="Gene3D" id="3.40.50.300">
    <property type="entry name" value="P-loop containing nucleotide triphosphate hydrolases"/>
    <property type="match status" value="1"/>
</dbReference>
<dbReference type="SUPFAM" id="SSF52540">
    <property type="entry name" value="P-loop containing nucleoside triphosphate hydrolases"/>
    <property type="match status" value="1"/>
</dbReference>
<proteinExistence type="inferred from homology"/>
<protein>
    <recommendedName>
        <fullName evidence="3">AAA+ ATPase domain-containing protein</fullName>
    </recommendedName>
</protein>
<dbReference type="InterPro" id="IPR008921">
    <property type="entry name" value="DNA_pol3_clamp-load_cplx_C"/>
</dbReference>